<dbReference type="InterPro" id="IPR029058">
    <property type="entry name" value="AB_hydrolase_fold"/>
</dbReference>
<dbReference type="Pfam" id="PF01738">
    <property type="entry name" value="DLH"/>
    <property type="match status" value="1"/>
</dbReference>
<feature type="domain" description="Dienelactone hydrolase" evidence="1">
    <location>
        <begin position="17"/>
        <end position="232"/>
    </location>
</feature>
<keyword evidence="3" id="KW-1185">Reference proteome</keyword>
<dbReference type="Proteomes" id="UP000321362">
    <property type="component" value="Chromosome"/>
</dbReference>
<dbReference type="AlphaFoldDB" id="A0A5B8W6A3"/>
<dbReference type="OrthoDB" id="9787933at2"/>
<sequence>MNNKNYIELKVADGSIMAAYTAFPEVNTAGSPAIIVLQEAFGVNNHIRHVAGRFAAAGYVAVAPELFHRTAPNGFAGDYADFSTVTPHTSKLTNDGFKADLEAVWEWLNTQTNVDISRVYAIGYCMGGRVAFIANTLLPLKAAVSYYGGGLDKVAYLAADLHGKHLFIWGGKDAHIKDDNINALIGAVEAADKDYINVKISYADHGFNCDERSSYHEAASKEAWALVMAFLGGA</sequence>
<evidence type="ECO:0000313" key="3">
    <source>
        <dbReference type="Proteomes" id="UP000321362"/>
    </source>
</evidence>
<dbReference type="Gene3D" id="3.40.50.1820">
    <property type="entry name" value="alpha/beta hydrolase"/>
    <property type="match status" value="1"/>
</dbReference>
<name>A0A5B8W6A3_9SPHI</name>
<dbReference type="RefSeq" id="WP_147057166.1">
    <property type="nucleotide sequence ID" value="NZ_CP042437.1"/>
</dbReference>
<protein>
    <submittedName>
        <fullName evidence="2">Dienelactone hydrolase family protein</fullName>
    </submittedName>
</protein>
<dbReference type="InterPro" id="IPR002925">
    <property type="entry name" value="Dienelactn_hydro"/>
</dbReference>
<accession>A0A5B8W6A3</accession>
<gene>
    <name evidence="2" type="ORF">FSB76_21980</name>
</gene>
<proteinExistence type="predicted"/>
<dbReference type="GO" id="GO:0016787">
    <property type="term" value="F:hydrolase activity"/>
    <property type="evidence" value="ECO:0007669"/>
    <property type="project" value="UniProtKB-KW"/>
</dbReference>
<reference evidence="2 3" key="1">
    <citation type="journal article" date="2013" name="J. Microbiol.">
        <title>Mucilaginibacter ginsenosidivorax sp. nov., with ginsenoside converting activity isolated from sediment.</title>
        <authorList>
            <person name="Kim J.K."/>
            <person name="Choi T.E."/>
            <person name="Liu Q.M."/>
            <person name="Park H.Y."/>
            <person name="Yi T.H."/>
            <person name="Yoon M.H."/>
            <person name="Kim S.C."/>
            <person name="Im W.T."/>
        </authorList>
    </citation>
    <scope>NUCLEOTIDE SEQUENCE [LARGE SCALE GENOMIC DNA]</scope>
    <source>
        <strain evidence="2 3">KHI28</strain>
    </source>
</reference>
<dbReference type="SUPFAM" id="SSF53474">
    <property type="entry name" value="alpha/beta-Hydrolases"/>
    <property type="match status" value="1"/>
</dbReference>
<dbReference type="KEGG" id="mgk:FSB76_21980"/>
<evidence type="ECO:0000313" key="2">
    <source>
        <dbReference type="EMBL" id="QEC78486.1"/>
    </source>
</evidence>
<dbReference type="InterPro" id="IPR051049">
    <property type="entry name" value="Dienelactone_hydrolase-like"/>
</dbReference>
<dbReference type="PANTHER" id="PTHR46623:SF6">
    <property type="entry name" value="ALPHA_BETA-HYDROLASES SUPERFAMILY PROTEIN"/>
    <property type="match status" value="1"/>
</dbReference>
<organism evidence="2 3">
    <name type="scientific">Mucilaginibacter ginsenosidivorax</name>
    <dbReference type="NCBI Taxonomy" id="862126"/>
    <lineage>
        <taxon>Bacteria</taxon>
        <taxon>Pseudomonadati</taxon>
        <taxon>Bacteroidota</taxon>
        <taxon>Sphingobacteriia</taxon>
        <taxon>Sphingobacteriales</taxon>
        <taxon>Sphingobacteriaceae</taxon>
        <taxon>Mucilaginibacter</taxon>
    </lineage>
</organism>
<dbReference type="EMBL" id="CP042437">
    <property type="protein sequence ID" value="QEC78486.1"/>
    <property type="molecule type" value="Genomic_DNA"/>
</dbReference>
<evidence type="ECO:0000259" key="1">
    <source>
        <dbReference type="Pfam" id="PF01738"/>
    </source>
</evidence>
<keyword evidence="2" id="KW-0378">Hydrolase</keyword>
<dbReference type="PANTHER" id="PTHR46623">
    <property type="entry name" value="CARBOXYMETHYLENEBUTENOLIDASE-RELATED"/>
    <property type="match status" value="1"/>
</dbReference>